<dbReference type="AlphaFoldDB" id="A0A511FAQ4"/>
<feature type="region of interest" description="Disordered" evidence="1">
    <location>
        <begin position="1"/>
        <end position="86"/>
    </location>
</feature>
<dbReference type="Proteomes" id="UP000321723">
    <property type="component" value="Unassembled WGS sequence"/>
</dbReference>
<feature type="compositionally biased region" description="Low complexity" evidence="1">
    <location>
        <begin position="75"/>
        <end position="86"/>
    </location>
</feature>
<evidence type="ECO:0000313" key="3">
    <source>
        <dbReference type="Proteomes" id="UP000321723"/>
    </source>
</evidence>
<protein>
    <submittedName>
        <fullName evidence="2">Uncharacterized protein</fullName>
    </submittedName>
</protein>
<accession>A0A511FAQ4</accession>
<organism evidence="2 3">
    <name type="scientific">Cellulomonas hominis</name>
    <dbReference type="NCBI Taxonomy" id="156981"/>
    <lineage>
        <taxon>Bacteria</taxon>
        <taxon>Bacillati</taxon>
        <taxon>Actinomycetota</taxon>
        <taxon>Actinomycetes</taxon>
        <taxon>Micrococcales</taxon>
        <taxon>Cellulomonadaceae</taxon>
        <taxon>Cellulomonas</taxon>
    </lineage>
</organism>
<gene>
    <name evidence="2" type="ORF">CHO01_04730</name>
</gene>
<keyword evidence="3" id="KW-1185">Reference proteome</keyword>
<comment type="caution">
    <text evidence="2">The sequence shown here is derived from an EMBL/GenBank/DDBJ whole genome shotgun (WGS) entry which is preliminary data.</text>
</comment>
<reference evidence="2 3" key="1">
    <citation type="submission" date="2019-07" db="EMBL/GenBank/DDBJ databases">
        <title>Whole genome shotgun sequence of Cellulomonas hominis NBRC 16055.</title>
        <authorList>
            <person name="Hosoyama A."/>
            <person name="Uohara A."/>
            <person name="Ohji S."/>
            <person name="Ichikawa N."/>
        </authorList>
    </citation>
    <scope>NUCLEOTIDE SEQUENCE [LARGE SCALE GENOMIC DNA]</scope>
    <source>
        <strain evidence="2 3">NBRC 16055</strain>
    </source>
</reference>
<name>A0A511FAQ4_9CELL</name>
<feature type="compositionally biased region" description="Gly residues" evidence="1">
    <location>
        <begin position="28"/>
        <end position="38"/>
    </location>
</feature>
<dbReference type="EMBL" id="BJVQ01000003">
    <property type="protein sequence ID" value="GEL45357.1"/>
    <property type="molecule type" value="Genomic_DNA"/>
</dbReference>
<evidence type="ECO:0000256" key="1">
    <source>
        <dbReference type="SAM" id="MobiDB-lite"/>
    </source>
</evidence>
<evidence type="ECO:0000313" key="2">
    <source>
        <dbReference type="EMBL" id="GEL45357.1"/>
    </source>
</evidence>
<proteinExistence type="predicted"/>
<sequence>MAPQVDGAQQGAGLAVAEQDPGRSQHGGPFGGQVGSGGARTAPSWDRQALTRTPGLSSPTTSHPPRRPHPRPGPGRRTAPRRAPGAAAVGAVLRRFALPEWRMLAFDVKRNLIRLRTGGYQGAYSASAGSWV</sequence>